<dbReference type="PANTHER" id="PTHR47314:SF1">
    <property type="entry name" value="MALTOSE_MALTODEXTRIN TRANSPORT SYSTEM PERMEASE PROTEIN MALF"/>
    <property type="match status" value="1"/>
</dbReference>
<reference evidence="12 13" key="2">
    <citation type="submission" date="2016-08" db="EMBL/GenBank/DDBJ databases">
        <title>Orenia metallireducens sp. nov. strain Z6, a Novel Metal-reducing Firmicute from the Deep Subsurface.</title>
        <authorList>
            <person name="Maxim B.I."/>
            <person name="Kenneth K."/>
            <person name="Flynn T.M."/>
            <person name="Oloughlin E.J."/>
            <person name="Locke R.A."/>
            <person name="Weber J.R."/>
            <person name="Egan S.M."/>
            <person name="Mackie R.I."/>
            <person name="Cann I.K."/>
        </authorList>
    </citation>
    <scope>NUCLEOTIDE SEQUENCE [LARGE SCALE GENOMIC DNA]</scope>
    <source>
        <strain evidence="12 13">Z6</strain>
    </source>
</reference>
<feature type="transmembrane region" description="Helical" evidence="9">
    <location>
        <begin position="399"/>
        <end position="419"/>
    </location>
</feature>
<dbReference type="InterPro" id="IPR035906">
    <property type="entry name" value="MetI-like_sf"/>
</dbReference>
<evidence type="ECO:0000256" key="8">
    <source>
        <dbReference type="ARBA" id="ARBA00023136"/>
    </source>
</evidence>
<keyword evidence="7 9" id="KW-1133">Transmembrane helix</keyword>
<feature type="transmembrane region" description="Helical" evidence="9">
    <location>
        <begin position="199"/>
        <end position="223"/>
    </location>
</feature>
<evidence type="ECO:0000256" key="5">
    <source>
        <dbReference type="ARBA" id="ARBA00022597"/>
    </source>
</evidence>
<dbReference type="EMBL" id="LWDV01000005">
    <property type="protein sequence ID" value="OCL28518.1"/>
    <property type="molecule type" value="Genomic_DNA"/>
</dbReference>
<comment type="similarity">
    <text evidence="2 10">Belongs to the binding-protein-dependent transport system permease family. MalFG subfamily.</text>
</comment>
<reference evidence="13" key="1">
    <citation type="submission" date="2016-07" db="EMBL/GenBank/DDBJ databases">
        <authorList>
            <person name="Florea S."/>
            <person name="Webb J.S."/>
            <person name="Jaromczyk J."/>
            <person name="Schardl C.L."/>
        </authorList>
    </citation>
    <scope>NUCLEOTIDE SEQUENCE [LARGE SCALE GENOMIC DNA]</scope>
    <source>
        <strain evidence="13">Z6</strain>
    </source>
</reference>
<evidence type="ECO:0000256" key="10">
    <source>
        <dbReference type="RuleBase" id="RU367050"/>
    </source>
</evidence>
<dbReference type="PROSITE" id="PS50928">
    <property type="entry name" value="ABC_TM1"/>
    <property type="match status" value="1"/>
</dbReference>
<dbReference type="SUPFAM" id="SSF161098">
    <property type="entry name" value="MetI-like"/>
    <property type="match status" value="1"/>
</dbReference>
<evidence type="ECO:0000259" key="11">
    <source>
        <dbReference type="PROSITE" id="PS50928"/>
    </source>
</evidence>
<accession>A0A1C0ACZ2</accession>
<proteinExistence type="inferred from homology"/>
<comment type="function">
    <text evidence="10">Part of the ABC transporter complex MalEFGK involved in maltose/maltodextrin import. Probably responsible for the translocation of the substrate across the membrane.</text>
</comment>
<dbReference type="CDD" id="cd06261">
    <property type="entry name" value="TM_PBP2"/>
    <property type="match status" value="1"/>
</dbReference>
<dbReference type="Proteomes" id="UP000093514">
    <property type="component" value="Unassembled WGS sequence"/>
</dbReference>
<organism evidence="12 13">
    <name type="scientific">Orenia metallireducens</name>
    <dbReference type="NCBI Taxonomy" id="1413210"/>
    <lineage>
        <taxon>Bacteria</taxon>
        <taxon>Bacillati</taxon>
        <taxon>Bacillota</taxon>
        <taxon>Clostridia</taxon>
        <taxon>Halanaerobiales</taxon>
        <taxon>Halobacteroidaceae</taxon>
        <taxon>Orenia</taxon>
    </lineage>
</organism>
<evidence type="ECO:0000256" key="3">
    <source>
        <dbReference type="ARBA" id="ARBA00022448"/>
    </source>
</evidence>
<dbReference type="AlphaFoldDB" id="A0A1C0ACZ2"/>
<dbReference type="FunFam" id="1.10.3720.10:FF:000036">
    <property type="entry name" value="Maltodextrin ABC transporter, permease protein"/>
    <property type="match status" value="1"/>
</dbReference>
<sequence>MRSETSTNVRVGSNQARNSAILSAVVMGLGQFLNGQYIKGAIFLLYYISFWFQSPGYFMENIKGLITLGSNPEVDHSIFMMIYGIVSVVLLVVAIGIHVFNIVDAYNNGKKIDNGEEVPSFKDSIKNMMEIGFPYIAISPGMVMLFIATIFPLIFSVLLAFTSYDLYHSPPAKLIDWVGLQNFRDIMTLSTWRMTFIKVFSWTVIWTISSTVSIFALGLFLAVVLNHKNIKGRNILRTILMIPWAIPAFVSMLIWRGLLNYNFGQVNKLLAIIGIDKVPWLEDIMWARISVLLVNLWLSFPFIMALCSGVLQSIPESLYEAADVDGASVIQKFTGITLPLVLRQIAPLMIMQFAFQFNNFGIIYLLNNGNPPQFGYQGAGGTDILISWVYKLTIDRLKWNYAAAISILIFIVVAGFSIYQFRRTNSFKEEELS</sequence>
<feature type="transmembrane region" description="Helical" evidence="9">
    <location>
        <begin position="235"/>
        <end position="255"/>
    </location>
</feature>
<evidence type="ECO:0000256" key="7">
    <source>
        <dbReference type="ARBA" id="ARBA00022989"/>
    </source>
</evidence>
<comment type="subcellular location">
    <subcellularLocation>
        <location evidence="1 9">Cell membrane</location>
        <topology evidence="1 9">Multi-pass membrane protein</topology>
    </subcellularLocation>
</comment>
<evidence type="ECO:0000256" key="1">
    <source>
        <dbReference type="ARBA" id="ARBA00004651"/>
    </source>
</evidence>
<evidence type="ECO:0000256" key="6">
    <source>
        <dbReference type="ARBA" id="ARBA00022692"/>
    </source>
</evidence>
<dbReference type="InterPro" id="IPR000515">
    <property type="entry name" value="MetI-like"/>
</dbReference>
<dbReference type="GO" id="GO:0015423">
    <property type="term" value="F:ABC-type maltose transporter activity"/>
    <property type="evidence" value="ECO:0007669"/>
    <property type="project" value="TreeGrafter"/>
</dbReference>
<comment type="caution">
    <text evidence="12">The sequence shown here is derived from an EMBL/GenBank/DDBJ whole genome shotgun (WGS) entry which is preliminary data.</text>
</comment>
<keyword evidence="8 9" id="KW-0472">Membrane</keyword>
<feature type="domain" description="ABC transmembrane type-1" evidence="11">
    <location>
        <begin position="200"/>
        <end position="420"/>
    </location>
</feature>
<dbReference type="SUPFAM" id="SSF160964">
    <property type="entry name" value="MalF N-terminal region-like"/>
    <property type="match status" value="1"/>
</dbReference>
<evidence type="ECO:0000256" key="4">
    <source>
        <dbReference type="ARBA" id="ARBA00022475"/>
    </source>
</evidence>
<name>A0A1C0ACZ2_9FIRM</name>
<keyword evidence="5 10" id="KW-0762">Sugar transport</keyword>
<evidence type="ECO:0000313" key="13">
    <source>
        <dbReference type="Proteomes" id="UP000093514"/>
    </source>
</evidence>
<evidence type="ECO:0000313" key="12">
    <source>
        <dbReference type="EMBL" id="OCL28518.1"/>
    </source>
</evidence>
<gene>
    <name evidence="12" type="ORF">U472_01115</name>
</gene>
<keyword evidence="3 9" id="KW-0813">Transport</keyword>
<dbReference type="GO" id="GO:0042956">
    <property type="term" value="P:maltodextrin transmembrane transport"/>
    <property type="evidence" value="ECO:0007669"/>
    <property type="project" value="TreeGrafter"/>
</dbReference>
<keyword evidence="4 10" id="KW-1003">Cell membrane</keyword>
<dbReference type="GO" id="GO:1990060">
    <property type="term" value="C:maltose transport complex"/>
    <property type="evidence" value="ECO:0007669"/>
    <property type="project" value="TreeGrafter"/>
</dbReference>
<feature type="transmembrane region" description="Helical" evidence="9">
    <location>
        <begin position="37"/>
        <end position="58"/>
    </location>
</feature>
<evidence type="ECO:0000256" key="2">
    <source>
        <dbReference type="ARBA" id="ARBA00009047"/>
    </source>
</evidence>
<evidence type="ECO:0000256" key="9">
    <source>
        <dbReference type="RuleBase" id="RU363032"/>
    </source>
</evidence>
<dbReference type="Gene3D" id="1.10.3720.10">
    <property type="entry name" value="MetI-like"/>
    <property type="match status" value="1"/>
</dbReference>
<feature type="transmembrane region" description="Helical" evidence="9">
    <location>
        <begin position="289"/>
        <end position="311"/>
    </location>
</feature>
<keyword evidence="6 9" id="KW-0812">Transmembrane</keyword>
<feature type="transmembrane region" description="Helical" evidence="9">
    <location>
        <begin position="135"/>
        <end position="161"/>
    </location>
</feature>
<protein>
    <recommendedName>
        <fullName evidence="10">Maltose/maltodextrin transport system permease protein</fullName>
    </recommendedName>
</protein>
<dbReference type="RefSeq" id="WP_068714662.1">
    <property type="nucleotide sequence ID" value="NZ_LWDV01000005.1"/>
</dbReference>
<dbReference type="Pfam" id="PF00528">
    <property type="entry name" value="BPD_transp_1"/>
    <property type="match status" value="1"/>
</dbReference>
<dbReference type="PANTHER" id="PTHR47314">
    <property type="entry name" value="MALTOSE/MALTODEXTRIN TRANSPORT SYSTEM PERMEASE PROTEIN MALF"/>
    <property type="match status" value="1"/>
</dbReference>
<feature type="transmembrane region" description="Helical" evidence="9">
    <location>
        <begin position="78"/>
        <end position="103"/>
    </location>
</feature>
<keyword evidence="13" id="KW-1185">Reference proteome</keyword>